<dbReference type="Pfam" id="PF00005">
    <property type="entry name" value="ABC_tran"/>
    <property type="match status" value="1"/>
</dbReference>
<dbReference type="AlphaFoldDB" id="A0A2U2BX68"/>
<dbReference type="PANTHER" id="PTHR42711:SF5">
    <property type="entry name" value="ABC TRANSPORTER ATP-BINDING PROTEIN NATA"/>
    <property type="match status" value="1"/>
</dbReference>
<dbReference type="Gene3D" id="3.40.50.300">
    <property type="entry name" value="P-loop containing nucleotide triphosphate hydrolases"/>
    <property type="match status" value="1"/>
</dbReference>
<dbReference type="PANTHER" id="PTHR42711">
    <property type="entry name" value="ABC TRANSPORTER ATP-BINDING PROTEIN"/>
    <property type="match status" value="1"/>
</dbReference>
<proteinExistence type="inferred from homology"/>
<comment type="similarity">
    <text evidence="1">Belongs to the ABC transporter superfamily.</text>
</comment>
<name>A0A2U2BX68_9PROT</name>
<dbReference type="SUPFAM" id="SSF52540">
    <property type="entry name" value="P-loop containing nucleoside triphosphate hydrolases"/>
    <property type="match status" value="1"/>
</dbReference>
<dbReference type="OrthoDB" id="9806149at2"/>
<comment type="caution">
    <text evidence="7">The sequence shown here is derived from an EMBL/GenBank/DDBJ whole genome shotgun (WGS) entry which is preliminary data.</text>
</comment>
<protein>
    <submittedName>
        <fullName evidence="7">ABC transporter</fullName>
    </submittedName>
</protein>
<evidence type="ECO:0000256" key="5">
    <source>
        <dbReference type="ARBA" id="ARBA00022840"/>
    </source>
</evidence>
<dbReference type="RefSeq" id="WP_109251838.1">
    <property type="nucleotide sequence ID" value="NZ_QEXV01000001.1"/>
</dbReference>
<evidence type="ECO:0000256" key="3">
    <source>
        <dbReference type="ARBA" id="ARBA00022458"/>
    </source>
</evidence>
<dbReference type="GO" id="GO:0005524">
    <property type="term" value="F:ATP binding"/>
    <property type="evidence" value="ECO:0007669"/>
    <property type="project" value="UniProtKB-KW"/>
</dbReference>
<evidence type="ECO:0000259" key="6">
    <source>
        <dbReference type="PROSITE" id="PS50893"/>
    </source>
</evidence>
<gene>
    <name evidence="7" type="ORF">DDZ18_02870</name>
</gene>
<keyword evidence="8" id="KW-1185">Reference proteome</keyword>
<keyword evidence="3" id="KW-0536">Nodulation</keyword>
<dbReference type="InterPro" id="IPR003593">
    <property type="entry name" value="AAA+_ATPase"/>
</dbReference>
<evidence type="ECO:0000256" key="4">
    <source>
        <dbReference type="ARBA" id="ARBA00022741"/>
    </source>
</evidence>
<dbReference type="GO" id="GO:0016887">
    <property type="term" value="F:ATP hydrolysis activity"/>
    <property type="evidence" value="ECO:0007669"/>
    <property type="project" value="InterPro"/>
</dbReference>
<keyword evidence="2" id="KW-0813">Transport</keyword>
<dbReference type="PROSITE" id="PS50893">
    <property type="entry name" value="ABC_TRANSPORTER_2"/>
    <property type="match status" value="1"/>
</dbReference>
<dbReference type="SMART" id="SM00382">
    <property type="entry name" value="AAA"/>
    <property type="match status" value="1"/>
</dbReference>
<evidence type="ECO:0000256" key="1">
    <source>
        <dbReference type="ARBA" id="ARBA00005417"/>
    </source>
</evidence>
<evidence type="ECO:0000313" key="8">
    <source>
        <dbReference type="Proteomes" id="UP000245168"/>
    </source>
</evidence>
<dbReference type="InterPro" id="IPR017871">
    <property type="entry name" value="ABC_transporter-like_CS"/>
</dbReference>
<evidence type="ECO:0000256" key="2">
    <source>
        <dbReference type="ARBA" id="ARBA00022448"/>
    </source>
</evidence>
<dbReference type="InterPro" id="IPR003439">
    <property type="entry name" value="ABC_transporter-like_ATP-bd"/>
</dbReference>
<dbReference type="EMBL" id="QEXV01000001">
    <property type="protein sequence ID" value="PWE18564.1"/>
    <property type="molecule type" value="Genomic_DNA"/>
</dbReference>
<reference evidence="8" key="1">
    <citation type="submission" date="2018-05" db="EMBL/GenBank/DDBJ databases">
        <authorList>
            <person name="Liu B.-T."/>
        </authorList>
    </citation>
    <scope>NUCLEOTIDE SEQUENCE [LARGE SCALE GENOMIC DNA]</scope>
    <source>
        <strain evidence="8">WD6-1</strain>
    </source>
</reference>
<accession>A0A2U2BX68</accession>
<keyword evidence="5" id="KW-0067">ATP-binding</keyword>
<dbReference type="Proteomes" id="UP000245168">
    <property type="component" value="Unassembled WGS sequence"/>
</dbReference>
<feature type="domain" description="ABC transporter" evidence="6">
    <location>
        <begin position="13"/>
        <end position="242"/>
    </location>
</feature>
<dbReference type="InterPro" id="IPR027417">
    <property type="entry name" value="P-loop_NTPase"/>
</dbReference>
<dbReference type="InterPro" id="IPR050763">
    <property type="entry name" value="ABC_transporter_ATP-binding"/>
</dbReference>
<evidence type="ECO:0000313" key="7">
    <source>
        <dbReference type="EMBL" id="PWE18564.1"/>
    </source>
</evidence>
<organism evidence="7 8">
    <name type="scientific">Marinicauda salina</name>
    <dbReference type="NCBI Taxonomy" id="2135793"/>
    <lineage>
        <taxon>Bacteria</taxon>
        <taxon>Pseudomonadati</taxon>
        <taxon>Pseudomonadota</taxon>
        <taxon>Alphaproteobacteria</taxon>
        <taxon>Maricaulales</taxon>
        <taxon>Maricaulaceae</taxon>
        <taxon>Marinicauda</taxon>
    </lineage>
</organism>
<keyword evidence="4" id="KW-0547">Nucleotide-binding</keyword>
<dbReference type="PROSITE" id="PS00211">
    <property type="entry name" value="ABC_TRANSPORTER_1"/>
    <property type="match status" value="1"/>
</dbReference>
<sequence>MNRSTRPDDAPAAEVRGLTKRFGAATAVDDVAFTIGRGETVALLGGNGAGKTTTIAMLLGLITPSAGTIAVLGHDIARQGAAARARMNFQSPYVDLPKRLSVRRNLTVYARLYGLARPAEAVARVCAELKLEPLMDRRTGSLSAGQSTRVGLAKALVNDPDFLLLDEPTASLDPDTADWVRSALETWRARHRAAILLASHNMGEVERLADRVLMMKSGRIVDDASPRALLDKYGRTTLEEVFLHVARGTAEDAA</sequence>
<dbReference type="CDD" id="cd03230">
    <property type="entry name" value="ABC_DR_subfamily_A"/>
    <property type="match status" value="1"/>
</dbReference>